<evidence type="ECO:0000256" key="1">
    <source>
        <dbReference type="SAM" id="Phobius"/>
    </source>
</evidence>
<gene>
    <name evidence="2" type="ORF">SDC9_143256</name>
</gene>
<keyword evidence="1" id="KW-1133">Transmembrane helix</keyword>
<feature type="transmembrane region" description="Helical" evidence="1">
    <location>
        <begin position="55"/>
        <end position="74"/>
    </location>
</feature>
<dbReference type="EMBL" id="VSSQ01042509">
    <property type="protein sequence ID" value="MPM96099.1"/>
    <property type="molecule type" value="Genomic_DNA"/>
</dbReference>
<dbReference type="AlphaFoldDB" id="A0A645E3I1"/>
<evidence type="ECO:0008006" key="3">
    <source>
        <dbReference type="Google" id="ProtNLM"/>
    </source>
</evidence>
<feature type="transmembrane region" description="Helical" evidence="1">
    <location>
        <begin position="80"/>
        <end position="98"/>
    </location>
</feature>
<sequence>MILTLLLAIGLAKWRHYKVRYLFQSWTIYPFLVVQGLIFLFQTSIFMGSTVFIRFAPYVSNSVILSFLFMILHYQLYLPAIVGSVSVLLGTVMNKFVIAQNNGRMPVFPSLSYLTGYATAQSFSYDDGLHVLGSAATRWKWLSDYIDVGYSVLSPGDLFIHLFSVIMLYQAIKSANVKYNEQHAR</sequence>
<protein>
    <recommendedName>
        <fullName evidence="3">DUF5317 domain-containing protein</fullName>
    </recommendedName>
</protein>
<accession>A0A645E3I1</accession>
<organism evidence="2">
    <name type="scientific">bioreactor metagenome</name>
    <dbReference type="NCBI Taxonomy" id="1076179"/>
    <lineage>
        <taxon>unclassified sequences</taxon>
        <taxon>metagenomes</taxon>
        <taxon>ecological metagenomes</taxon>
    </lineage>
</organism>
<reference evidence="2" key="1">
    <citation type="submission" date="2019-08" db="EMBL/GenBank/DDBJ databases">
        <authorList>
            <person name="Kucharzyk K."/>
            <person name="Murdoch R.W."/>
            <person name="Higgins S."/>
            <person name="Loffler F."/>
        </authorList>
    </citation>
    <scope>NUCLEOTIDE SEQUENCE</scope>
</reference>
<feature type="transmembrane region" description="Helical" evidence="1">
    <location>
        <begin position="28"/>
        <end position="48"/>
    </location>
</feature>
<keyword evidence="1" id="KW-0472">Membrane</keyword>
<name>A0A645E3I1_9ZZZZ</name>
<dbReference type="Pfam" id="PF17248">
    <property type="entry name" value="DUF5317"/>
    <property type="match status" value="1"/>
</dbReference>
<keyword evidence="1" id="KW-0812">Transmembrane</keyword>
<evidence type="ECO:0000313" key="2">
    <source>
        <dbReference type="EMBL" id="MPM96099.1"/>
    </source>
</evidence>
<proteinExistence type="predicted"/>
<comment type="caution">
    <text evidence="2">The sequence shown here is derived from an EMBL/GenBank/DDBJ whole genome shotgun (WGS) entry which is preliminary data.</text>
</comment>
<dbReference type="InterPro" id="IPR035168">
    <property type="entry name" value="DUF5317"/>
</dbReference>